<evidence type="ECO:0000256" key="1">
    <source>
        <dbReference type="SAM" id="Phobius"/>
    </source>
</evidence>
<dbReference type="AlphaFoldDB" id="A0A1C3WK40"/>
<keyword evidence="1" id="KW-1133">Transmembrane helix</keyword>
<keyword evidence="1" id="KW-0812">Transmembrane</keyword>
<evidence type="ECO:0000256" key="2">
    <source>
        <dbReference type="SAM" id="SignalP"/>
    </source>
</evidence>
<evidence type="ECO:0008006" key="5">
    <source>
        <dbReference type="Google" id="ProtNLM"/>
    </source>
</evidence>
<gene>
    <name evidence="3" type="ORF">GA0061099_1006309</name>
</gene>
<protein>
    <recommendedName>
        <fullName evidence="5">DUF3325 domain-containing protein</fullName>
    </recommendedName>
</protein>
<organism evidence="3 4">
    <name type="scientific">Bradyrhizobium yuanmingense</name>
    <dbReference type="NCBI Taxonomy" id="108015"/>
    <lineage>
        <taxon>Bacteria</taxon>
        <taxon>Pseudomonadati</taxon>
        <taxon>Pseudomonadota</taxon>
        <taxon>Alphaproteobacteria</taxon>
        <taxon>Hyphomicrobiales</taxon>
        <taxon>Nitrobacteraceae</taxon>
        <taxon>Bradyrhizobium</taxon>
    </lineage>
</organism>
<evidence type="ECO:0000313" key="3">
    <source>
        <dbReference type="EMBL" id="SCB40285.1"/>
    </source>
</evidence>
<dbReference type="RefSeq" id="WP_050995996.1">
    <property type="nucleotide sequence ID" value="NZ_FMAE01000006.1"/>
</dbReference>
<feature type="transmembrane region" description="Helical" evidence="1">
    <location>
        <begin position="66"/>
        <end position="87"/>
    </location>
</feature>
<dbReference type="Proteomes" id="UP000183174">
    <property type="component" value="Unassembled WGS sequence"/>
</dbReference>
<accession>A0A1C3WK40</accession>
<dbReference type="InterPro" id="IPR021762">
    <property type="entry name" value="DUF3325"/>
</dbReference>
<dbReference type="EMBL" id="FMAE01000006">
    <property type="protein sequence ID" value="SCB40285.1"/>
    <property type="molecule type" value="Genomic_DNA"/>
</dbReference>
<evidence type="ECO:0000313" key="4">
    <source>
        <dbReference type="Proteomes" id="UP000183174"/>
    </source>
</evidence>
<keyword evidence="2" id="KW-0732">Signal</keyword>
<sequence length="110" mass="11763">MIHLLALGLCLAGFAALAFATHRQQRNIFGTALPRVTTYGLRAAGAGVLLLSLGILVAAKSWSVGLVMFSGHTMMAAAIVFCALIGWGRLAARTARRRQNDARARSITRR</sequence>
<dbReference type="Pfam" id="PF11804">
    <property type="entry name" value="DUF3325"/>
    <property type="match status" value="1"/>
</dbReference>
<feature type="signal peptide" evidence="2">
    <location>
        <begin position="1"/>
        <end position="20"/>
    </location>
</feature>
<feature type="chain" id="PRO_5008685710" description="DUF3325 domain-containing protein" evidence="2">
    <location>
        <begin position="21"/>
        <end position="110"/>
    </location>
</feature>
<reference evidence="3 4" key="1">
    <citation type="submission" date="2016-08" db="EMBL/GenBank/DDBJ databases">
        <authorList>
            <person name="Seilhamer J.J."/>
        </authorList>
    </citation>
    <scope>NUCLEOTIDE SEQUENCE [LARGE SCALE GENOMIC DNA]</scope>
    <source>
        <strain evidence="3 4">CCBAU 10071</strain>
    </source>
</reference>
<keyword evidence="1" id="KW-0472">Membrane</keyword>
<feature type="transmembrane region" description="Helical" evidence="1">
    <location>
        <begin position="39"/>
        <end position="59"/>
    </location>
</feature>
<proteinExistence type="predicted"/>
<name>A0A1C3WK40_9BRAD</name>